<dbReference type="PANTHER" id="PTHR34047:SF8">
    <property type="entry name" value="PROTEIN YKFC"/>
    <property type="match status" value="1"/>
</dbReference>
<reference evidence="2" key="1">
    <citation type="journal article" date="2021" name="Proc. Natl. Acad. Sci. U.S.A.">
        <title>A Catalog of Tens of Thousands of Viruses from Human Metagenomes Reveals Hidden Associations with Chronic Diseases.</title>
        <authorList>
            <person name="Tisza M.J."/>
            <person name="Buck C.B."/>
        </authorList>
    </citation>
    <scope>NUCLEOTIDE SEQUENCE</scope>
    <source>
        <strain evidence="2">CtKgb28</strain>
    </source>
</reference>
<organism evidence="2">
    <name type="scientific">virus sp. ctKgb28</name>
    <dbReference type="NCBI Taxonomy" id="2826799"/>
    <lineage>
        <taxon>Viruses</taxon>
    </lineage>
</organism>
<dbReference type="EMBL" id="BK015832">
    <property type="protein sequence ID" value="DAE27221.1"/>
    <property type="molecule type" value="Genomic_DNA"/>
</dbReference>
<evidence type="ECO:0000259" key="1">
    <source>
        <dbReference type="PROSITE" id="PS50878"/>
    </source>
</evidence>
<dbReference type="SUPFAM" id="SSF56672">
    <property type="entry name" value="DNA/RNA polymerases"/>
    <property type="match status" value="1"/>
</dbReference>
<feature type="domain" description="Reverse transcriptase" evidence="1">
    <location>
        <begin position="1"/>
        <end position="310"/>
    </location>
</feature>
<protein>
    <recommendedName>
        <fullName evidence="1">Reverse transcriptase domain-containing protein</fullName>
    </recommendedName>
</protein>
<sequence length="484" mass="56597">MTKKVRNLIDKVASREVLNQAADDALDALDDKNVWYANDFRAHREESLDAIQNMIILGEYPTKEYKPTEIESKGKKREIFPLYFEPWSILFHAIKIVLEPIVERVLIYDSSAGRPNKGQTFGAIRTKRTIRKYKKFKYIIQSDLRKFYPSIPHDVVLLVLGRFINDDLFLKLIDKTILDYESDVEPLLEEEYQRKMRYCKWASKKPRNYVGSKRGITIGGCNSQLIGNLVWHMIDRYMTQTVHSKGYHRHCDDDSQFAETKERATYLLNKLDEKCNEYGLCIKASSYIALLKDEEKGIDGRCLDFVGYAFSKHNMRVRKRTKVKCAKAFHRVKSRKRRQELYGAYNGIMKWGKCKNLWHKILVENNMSFKEHGITTDIVSTDKNGKRIFNVEEEKIANLAQRRTHIVIHDFETDCFVKGKGGRCFVLYRDARDADEDCNKKKFCTTSDLIIGKLMKAREMNVLPEETFITQVFKAGGRYTYDIE</sequence>
<dbReference type="PANTHER" id="PTHR34047">
    <property type="entry name" value="NUCLEAR INTRON MATURASE 1, MITOCHONDRIAL-RELATED"/>
    <property type="match status" value="1"/>
</dbReference>
<evidence type="ECO:0000313" key="2">
    <source>
        <dbReference type="EMBL" id="DAE27221.1"/>
    </source>
</evidence>
<dbReference type="InterPro" id="IPR000477">
    <property type="entry name" value="RT_dom"/>
</dbReference>
<proteinExistence type="predicted"/>
<dbReference type="InterPro" id="IPR043502">
    <property type="entry name" value="DNA/RNA_pol_sf"/>
</dbReference>
<name>A0A8S5R878_9VIRU</name>
<dbReference type="InterPro" id="IPR051083">
    <property type="entry name" value="GrpII_Intron_Splice-Mob/Def"/>
</dbReference>
<accession>A0A8S5R878</accession>
<dbReference type="PROSITE" id="PS50878">
    <property type="entry name" value="RT_POL"/>
    <property type="match status" value="1"/>
</dbReference>